<dbReference type="Proteomes" id="UP000252770">
    <property type="component" value="Unassembled WGS sequence"/>
</dbReference>
<dbReference type="PANTHER" id="PTHR43744:SF12">
    <property type="entry name" value="ABC TRANSPORTER PERMEASE PROTEIN MG189-RELATED"/>
    <property type="match status" value="1"/>
</dbReference>
<gene>
    <name evidence="9" type="ORF">DT076_10565</name>
</gene>
<feature type="domain" description="ABC transmembrane type-1" evidence="8">
    <location>
        <begin position="94"/>
        <end position="283"/>
    </location>
</feature>
<name>A0A367YUN9_9ACTN</name>
<organism evidence="9 10">
    <name type="scientific">Desertihabitans brevis</name>
    <dbReference type="NCBI Taxonomy" id="2268447"/>
    <lineage>
        <taxon>Bacteria</taxon>
        <taxon>Bacillati</taxon>
        <taxon>Actinomycetota</taxon>
        <taxon>Actinomycetes</taxon>
        <taxon>Propionibacteriales</taxon>
        <taxon>Propionibacteriaceae</taxon>
        <taxon>Desertihabitans</taxon>
    </lineage>
</organism>
<feature type="transmembrane region" description="Helical" evidence="7">
    <location>
        <begin position="33"/>
        <end position="55"/>
    </location>
</feature>
<feature type="transmembrane region" description="Helical" evidence="7">
    <location>
        <begin position="162"/>
        <end position="183"/>
    </location>
</feature>
<feature type="transmembrane region" description="Helical" evidence="7">
    <location>
        <begin position="204"/>
        <end position="226"/>
    </location>
</feature>
<keyword evidence="3" id="KW-1003">Cell membrane</keyword>
<proteinExistence type="inferred from homology"/>
<comment type="caution">
    <text evidence="9">The sequence shown here is derived from an EMBL/GenBank/DDBJ whole genome shotgun (WGS) entry which is preliminary data.</text>
</comment>
<dbReference type="CDD" id="cd06261">
    <property type="entry name" value="TM_PBP2"/>
    <property type="match status" value="1"/>
</dbReference>
<evidence type="ECO:0000256" key="1">
    <source>
        <dbReference type="ARBA" id="ARBA00004651"/>
    </source>
</evidence>
<evidence type="ECO:0000256" key="4">
    <source>
        <dbReference type="ARBA" id="ARBA00022692"/>
    </source>
</evidence>
<dbReference type="Gene3D" id="1.10.3720.10">
    <property type="entry name" value="MetI-like"/>
    <property type="match status" value="1"/>
</dbReference>
<evidence type="ECO:0000256" key="6">
    <source>
        <dbReference type="ARBA" id="ARBA00023136"/>
    </source>
</evidence>
<keyword evidence="10" id="KW-1185">Reference proteome</keyword>
<dbReference type="InterPro" id="IPR000515">
    <property type="entry name" value="MetI-like"/>
</dbReference>
<comment type="subcellular location">
    <subcellularLocation>
        <location evidence="1 7">Cell membrane</location>
        <topology evidence="1 7">Multi-pass membrane protein</topology>
    </subcellularLocation>
</comment>
<dbReference type="InterPro" id="IPR035906">
    <property type="entry name" value="MetI-like_sf"/>
</dbReference>
<comment type="similarity">
    <text evidence="7">Belongs to the binding-protein-dependent transport system permease family.</text>
</comment>
<feature type="transmembrane region" description="Helical" evidence="7">
    <location>
        <begin position="131"/>
        <end position="150"/>
    </location>
</feature>
<feature type="transmembrane region" description="Helical" evidence="7">
    <location>
        <begin position="263"/>
        <end position="287"/>
    </location>
</feature>
<protein>
    <submittedName>
        <fullName evidence="9">Carbohydrate ABC transporter permease</fullName>
    </submittedName>
</protein>
<evidence type="ECO:0000259" key="8">
    <source>
        <dbReference type="PROSITE" id="PS50928"/>
    </source>
</evidence>
<dbReference type="GO" id="GO:0055085">
    <property type="term" value="P:transmembrane transport"/>
    <property type="evidence" value="ECO:0007669"/>
    <property type="project" value="InterPro"/>
</dbReference>
<reference evidence="9 10" key="1">
    <citation type="submission" date="2018-07" db="EMBL/GenBank/DDBJ databases">
        <title>Desertimonas flava gen. nov. sp. nov.</title>
        <authorList>
            <person name="Liu S."/>
        </authorList>
    </citation>
    <scope>NUCLEOTIDE SEQUENCE [LARGE SCALE GENOMIC DNA]</scope>
    <source>
        <strain evidence="9 10">16Sb5-5</strain>
    </source>
</reference>
<evidence type="ECO:0000313" key="10">
    <source>
        <dbReference type="Proteomes" id="UP000252770"/>
    </source>
</evidence>
<dbReference type="PANTHER" id="PTHR43744">
    <property type="entry name" value="ABC TRANSPORTER PERMEASE PROTEIN MG189-RELATED-RELATED"/>
    <property type="match status" value="1"/>
</dbReference>
<keyword evidence="6 7" id="KW-0472">Membrane</keyword>
<sequence length="297" mass="32333">MVATVPTRGLTVVDARARTARAPGRPGRRRVGWTLRVVAAVLVAVVMVFPLWVMLVTAFSSGSAYSQTLRLWPSEPTLDNFTRVFAAWPVGSWFANSVAVAGVTTVLSVTVSLTGGFAFAKLRWAGRTPVFLLLLATMMIPAQAILVPQFRLVSSLGLVGTFWAVILPGAAATFGIFLARQFLMAIPTELVEAARVDGASTPRVFWSIVLPLCRPLIAVLTLLALMYQWNDFLWPLVVLRDPALFTLPIGLQFLQGQYLTDHGALMAMTLLATAPLVVLFLVFQRYFVQGLATTGLR</sequence>
<keyword evidence="4 7" id="KW-0812">Transmembrane</keyword>
<accession>A0A367YUN9</accession>
<feature type="transmembrane region" description="Helical" evidence="7">
    <location>
        <begin position="93"/>
        <end position="119"/>
    </location>
</feature>
<keyword evidence="5 7" id="KW-1133">Transmembrane helix</keyword>
<evidence type="ECO:0000313" key="9">
    <source>
        <dbReference type="EMBL" id="RCK69538.1"/>
    </source>
</evidence>
<dbReference type="GO" id="GO:0005886">
    <property type="term" value="C:plasma membrane"/>
    <property type="evidence" value="ECO:0007669"/>
    <property type="project" value="UniProtKB-SubCell"/>
</dbReference>
<evidence type="ECO:0000256" key="2">
    <source>
        <dbReference type="ARBA" id="ARBA00022448"/>
    </source>
</evidence>
<dbReference type="AlphaFoldDB" id="A0A367YUN9"/>
<keyword evidence="2 7" id="KW-0813">Transport</keyword>
<dbReference type="EMBL" id="QOUI01000006">
    <property type="protein sequence ID" value="RCK69538.1"/>
    <property type="molecule type" value="Genomic_DNA"/>
</dbReference>
<evidence type="ECO:0000256" key="7">
    <source>
        <dbReference type="RuleBase" id="RU363032"/>
    </source>
</evidence>
<evidence type="ECO:0000256" key="3">
    <source>
        <dbReference type="ARBA" id="ARBA00022475"/>
    </source>
</evidence>
<dbReference type="SUPFAM" id="SSF161098">
    <property type="entry name" value="MetI-like"/>
    <property type="match status" value="1"/>
</dbReference>
<dbReference type="Pfam" id="PF00528">
    <property type="entry name" value="BPD_transp_1"/>
    <property type="match status" value="1"/>
</dbReference>
<dbReference type="PROSITE" id="PS50928">
    <property type="entry name" value="ABC_TM1"/>
    <property type="match status" value="1"/>
</dbReference>
<evidence type="ECO:0000256" key="5">
    <source>
        <dbReference type="ARBA" id="ARBA00022989"/>
    </source>
</evidence>